<dbReference type="InterPro" id="IPR008949">
    <property type="entry name" value="Isoprenoid_synthase_dom_sf"/>
</dbReference>
<accession>A0A1G7V232</accession>
<feature type="compositionally biased region" description="Gly residues" evidence="1">
    <location>
        <begin position="232"/>
        <end position="249"/>
    </location>
</feature>
<evidence type="ECO:0000313" key="2">
    <source>
        <dbReference type="EMBL" id="SDG53429.1"/>
    </source>
</evidence>
<evidence type="ECO:0000256" key="1">
    <source>
        <dbReference type="SAM" id="MobiDB-lite"/>
    </source>
</evidence>
<evidence type="ECO:0000313" key="3">
    <source>
        <dbReference type="Proteomes" id="UP000217076"/>
    </source>
</evidence>
<name>A0A1G7V232_9PROT</name>
<dbReference type="Gene3D" id="1.10.600.10">
    <property type="entry name" value="Farnesyl Diphosphate Synthase"/>
    <property type="match status" value="1"/>
</dbReference>
<keyword evidence="3" id="KW-1185">Reference proteome</keyword>
<dbReference type="SUPFAM" id="SSF48576">
    <property type="entry name" value="Terpenoid synthases"/>
    <property type="match status" value="1"/>
</dbReference>
<dbReference type="EMBL" id="FNCV01000001">
    <property type="protein sequence ID" value="SDG53429.1"/>
    <property type="molecule type" value="Genomic_DNA"/>
</dbReference>
<sequence length="306" mass="31827">MSRPPKSAASALPEWSADLKAGDPDRFVLGVLTPPPGRAAVLALYAWNLEVARCPERTNEPMLGLMRLAWWRDTLERLCAGQPAASGSPLARALAEAVARHDLPFAPFADILAARQREVDGLDLPDLAAVEAHVASLNGSLGELAATVLGIEDGPSRRAVRAAFLAQGLCGVVRALPGHVAEGRPVLPADRLRALETTPTRLVSDSGRGARKVILGDILGLAEDHLAVARRPGGGSGGGTDGGSGGGSAGKMAPSARPLLLVNVQTRGYLKALRRSGFDLHDRRVVGPNPRPLGLALAQLLPGVFG</sequence>
<dbReference type="AlphaFoldDB" id="A0A1G7V232"/>
<gene>
    <name evidence="2" type="ORF">SAMN05421742_101502</name>
</gene>
<dbReference type="OrthoDB" id="9814909at2"/>
<dbReference type="Pfam" id="PF00494">
    <property type="entry name" value="SQS_PSY"/>
    <property type="match status" value="1"/>
</dbReference>
<reference evidence="3" key="1">
    <citation type="submission" date="2016-10" db="EMBL/GenBank/DDBJ databases">
        <authorList>
            <person name="Varghese N."/>
            <person name="Submissions S."/>
        </authorList>
    </citation>
    <scope>NUCLEOTIDE SEQUENCE [LARGE SCALE GENOMIC DNA]</scope>
    <source>
        <strain evidence="3">930I</strain>
    </source>
</reference>
<dbReference type="InterPro" id="IPR002060">
    <property type="entry name" value="Squ/phyt_synthse"/>
</dbReference>
<dbReference type="RefSeq" id="WP_143130915.1">
    <property type="nucleotide sequence ID" value="NZ_FNCV01000001.1"/>
</dbReference>
<dbReference type="STRING" id="83401.SAMN05421742_101502"/>
<dbReference type="Proteomes" id="UP000217076">
    <property type="component" value="Unassembled WGS sequence"/>
</dbReference>
<feature type="region of interest" description="Disordered" evidence="1">
    <location>
        <begin position="230"/>
        <end position="252"/>
    </location>
</feature>
<organism evidence="2 3">
    <name type="scientific">Roseospirillum parvum</name>
    <dbReference type="NCBI Taxonomy" id="83401"/>
    <lineage>
        <taxon>Bacteria</taxon>
        <taxon>Pseudomonadati</taxon>
        <taxon>Pseudomonadota</taxon>
        <taxon>Alphaproteobacteria</taxon>
        <taxon>Rhodospirillales</taxon>
        <taxon>Rhodospirillaceae</taxon>
        <taxon>Roseospirillum</taxon>
    </lineage>
</organism>
<proteinExistence type="predicted"/>
<protein>
    <submittedName>
        <fullName evidence="2">Phytoene synthase</fullName>
    </submittedName>
</protein>